<dbReference type="GO" id="GO:0015035">
    <property type="term" value="F:protein-disulfide reductase activity"/>
    <property type="evidence" value="ECO:0007669"/>
    <property type="project" value="InterPro"/>
</dbReference>
<reference evidence="2" key="1">
    <citation type="journal article" date="2020" name="Plant Biotechnol. J.">
        <title>The pomegranate (Punica granatum L.) draft genome dissects genetic divergence between soft- and hard-seeded cultivars.</title>
        <authorList>
            <person name="Luo X."/>
            <person name="Li H."/>
            <person name="Wu Z."/>
            <person name="Yao W."/>
            <person name="Zhao P."/>
            <person name="Cao D."/>
            <person name="Yu H."/>
            <person name="Li K."/>
            <person name="Poudel K."/>
            <person name="Zhao D."/>
            <person name="Zhang F."/>
            <person name="Xia X."/>
            <person name="Chen L."/>
            <person name="Wang Q."/>
            <person name="Jing D."/>
            <person name="Cao S."/>
        </authorList>
    </citation>
    <scope>NUCLEOTIDE SEQUENCE [LARGE SCALE GENOMIC DNA]</scope>
    <source>
        <strain evidence="2">cv. Tunisia</strain>
    </source>
</reference>
<evidence type="ECO:0000313" key="2">
    <source>
        <dbReference type="Proteomes" id="UP000515151"/>
    </source>
</evidence>
<dbReference type="GeneID" id="116212258"/>
<dbReference type="InterPro" id="IPR002156">
    <property type="entry name" value="RNaseH_domain"/>
</dbReference>
<feature type="domain" description="RNase H type-1" evidence="1">
    <location>
        <begin position="222"/>
        <end position="353"/>
    </location>
</feature>
<dbReference type="PANTHER" id="PTHR33639:SF1">
    <property type="entry name" value="T23E23.25"/>
    <property type="match status" value="1"/>
</dbReference>
<dbReference type="GO" id="GO:0003676">
    <property type="term" value="F:nucleic acid binding"/>
    <property type="evidence" value="ECO:0007669"/>
    <property type="project" value="InterPro"/>
</dbReference>
<keyword evidence="2" id="KW-1185">Reference proteome</keyword>
<dbReference type="PROSITE" id="PS50879">
    <property type="entry name" value="RNASE_H_1"/>
    <property type="match status" value="1"/>
</dbReference>
<dbReference type="PANTHER" id="PTHR33639">
    <property type="entry name" value="THIOL-DISULFIDE OXIDOREDUCTASE DCC"/>
    <property type="match status" value="1"/>
</dbReference>
<dbReference type="FunFam" id="3.30.420.10:FF:000076">
    <property type="entry name" value="RBR-type E3 ubiquitin transferase"/>
    <property type="match status" value="1"/>
</dbReference>
<dbReference type="AlphaFoldDB" id="A0A6P8EBN7"/>
<dbReference type="GO" id="GO:0004523">
    <property type="term" value="F:RNA-DNA hybrid ribonuclease activity"/>
    <property type="evidence" value="ECO:0007669"/>
    <property type="project" value="InterPro"/>
</dbReference>
<dbReference type="Gene3D" id="3.30.420.10">
    <property type="entry name" value="Ribonuclease H-like superfamily/Ribonuclease H"/>
    <property type="match status" value="1"/>
</dbReference>
<dbReference type="CDD" id="cd09279">
    <property type="entry name" value="RNase_HI_like"/>
    <property type="match status" value="1"/>
</dbReference>
<protein>
    <submittedName>
        <fullName evidence="3">Uncharacterized protein LOC116212258</fullName>
    </submittedName>
</protein>
<sequence length="659" mass="72818">MNCISNAPSYAAAILRRASRILARQPQYGCSVPAWSGNCNGAFPNAALRAINSRFLVPSYRLQCYSSKSKKSKKTTSSKLKSSSPEAEAAPREKDAFFVVRKGDVVGVYRSFRDCQAQVGSSICDPPISIYKGYLLPKDTEDYLISRGLKDALYTIRAADLRDDLFGLLTPCPIQEPSPKIVKDKFKEMPREKAISVPDVTNWLKMNAELTLDATAKAADVDRQTCTLEFDGASKGNPGKAGAGAVLRSLDGNLICRLREGAGTATNNVAEYRAIILGLNYALKRGYTNIQVQGDSKLICMQVQGLWKVRNKVLSELWEQVNMLKGKFQSFEISHVLRALNSEADAQANKAVGLDDGEVEEECVQGAKGVKKAYYPAIVIRTSHSKYDTEVLHTVKCLFQFFPSFSGNNICDSLRNSSVCVEKAAAMSFLRMARRLTTTARSSFSSSSLSRRSLASAPYPFSSSVGRPASSSVAATAPSNVADVGDEEEEQEVLGYSSSAASSVVRPVMPTLLQPRVVIYDGVCHLCHRGVKWVIRADKHRKIKFCCLQSKAAEPYMKLCGLEREDVSRRFLFVEGPGLYHQASTAALRVMSYLPLPYSALSAFLVVPTPLRDAVYDYVARKRYDWFGKEDECLVLREQDLLDRFIDRDEILEKSRTAL</sequence>
<dbReference type="InterPro" id="IPR036397">
    <property type="entry name" value="RNaseH_sf"/>
</dbReference>
<gene>
    <name evidence="3" type="primary">LOC116212258</name>
</gene>
<name>A0A6P8EBN7_PUNGR</name>
<evidence type="ECO:0000313" key="3">
    <source>
        <dbReference type="RefSeq" id="XP_031402683.1"/>
    </source>
</evidence>
<dbReference type="SUPFAM" id="SSF53098">
    <property type="entry name" value="Ribonuclease H-like"/>
    <property type="match status" value="1"/>
</dbReference>
<dbReference type="InterPro" id="IPR012337">
    <property type="entry name" value="RNaseH-like_sf"/>
</dbReference>
<dbReference type="OrthoDB" id="2016287at2759"/>
<dbReference type="Proteomes" id="UP000515151">
    <property type="component" value="Chromosome 6"/>
</dbReference>
<dbReference type="InterPro" id="IPR007263">
    <property type="entry name" value="DCC1-like"/>
</dbReference>
<reference evidence="3" key="2">
    <citation type="submission" date="2025-08" db="UniProtKB">
        <authorList>
            <consortium name="RefSeq"/>
        </authorList>
    </citation>
    <scope>IDENTIFICATION</scope>
    <source>
        <tissue evidence="3">Leaf</tissue>
    </source>
</reference>
<dbReference type="Pfam" id="PF04134">
    <property type="entry name" value="DCC1-like"/>
    <property type="match status" value="1"/>
</dbReference>
<organism evidence="2 3">
    <name type="scientific">Punica granatum</name>
    <name type="common">Pomegranate</name>
    <dbReference type="NCBI Taxonomy" id="22663"/>
    <lineage>
        <taxon>Eukaryota</taxon>
        <taxon>Viridiplantae</taxon>
        <taxon>Streptophyta</taxon>
        <taxon>Embryophyta</taxon>
        <taxon>Tracheophyta</taxon>
        <taxon>Spermatophyta</taxon>
        <taxon>Magnoliopsida</taxon>
        <taxon>eudicotyledons</taxon>
        <taxon>Gunneridae</taxon>
        <taxon>Pentapetalae</taxon>
        <taxon>rosids</taxon>
        <taxon>malvids</taxon>
        <taxon>Myrtales</taxon>
        <taxon>Lythraceae</taxon>
        <taxon>Punica</taxon>
    </lineage>
</organism>
<dbReference type="InterPro" id="IPR052927">
    <property type="entry name" value="DCC_oxidoreductase"/>
</dbReference>
<accession>A0A6P8EBN7</accession>
<evidence type="ECO:0000259" key="1">
    <source>
        <dbReference type="PROSITE" id="PS50879"/>
    </source>
</evidence>
<dbReference type="Pfam" id="PF13456">
    <property type="entry name" value="RVT_3"/>
    <property type="match status" value="1"/>
</dbReference>
<dbReference type="RefSeq" id="XP_031402683.1">
    <property type="nucleotide sequence ID" value="XM_031546823.1"/>
</dbReference>
<proteinExistence type="predicted"/>